<evidence type="ECO:0000256" key="1">
    <source>
        <dbReference type="SAM" id="MobiDB-lite"/>
    </source>
</evidence>
<feature type="region of interest" description="Disordered" evidence="1">
    <location>
        <begin position="1"/>
        <end position="29"/>
    </location>
</feature>
<evidence type="ECO:0000313" key="2">
    <source>
        <dbReference type="EMBL" id="MXU90847.1"/>
    </source>
</evidence>
<reference evidence="2" key="1">
    <citation type="submission" date="2019-12" db="EMBL/GenBank/DDBJ databases">
        <title>An insight into the sialome of adult female Ixodes ricinus ticks feeding for 6 days.</title>
        <authorList>
            <person name="Perner J."/>
            <person name="Ribeiro J.M.C."/>
        </authorList>
    </citation>
    <scope>NUCLEOTIDE SEQUENCE</scope>
    <source>
        <strain evidence="2">Semi-engorged</strain>
        <tissue evidence="2">Salivary glands</tissue>
    </source>
</reference>
<dbReference type="EMBL" id="GIFC01008764">
    <property type="protein sequence ID" value="MXU90847.1"/>
    <property type="molecule type" value="Transcribed_RNA"/>
</dbReference>
<protein>
    <submittedName>
        <fullName evidence="2">Uncharacterized protein</fullName>
    </submittedName>
</protein>
<name>A0A6B0UM28_IXORI</name>
<organism evidence="2">
    <name type="scientific">Ixodes ricinus</name>
    <name type="common">Common tick</name>
    <name type="synonym">Acarus ricinus</name>
    <dbReference type="NCBI Taxonomy" id="34613"/>
    <lineage>
        <taxon>Eukaryota</taxon>
        <taxon>Metazoa</taxon>
        <taxon>Ecdysozoa</taxon>
        <taxon>Arthropoda</taxon>
        <taxon>Chelicerata</taxon>
        <taxon>Arachnida</taxon>
        <taxon>Acari</taxon>
        <taxon>Parasitiformes</taxon>
        <taxon>Ixodida</taxon>
        <taxon>Ixodoidea</taxon>
        <taxon>Ixodidae</taxon>
        <taxon>Ixodinae</taxon>
        <taxon>Ixodes</taxon>
    </lineage>
</organism>
<feature type="region of interest" description="Disordered" evidence="1">
    <location>
        <begin position="95"/>
        <end position="118"/>
    </location>
</feature>
<feature type="compositionally biased region" description="Low complexity" evidence="1">
    <location>
        <begin position="10"/>
        <end position="29"/>
    </location>
</feature>
<accession>A0A6B0UM28</accession>
<dbReference type="AlphaFoldDB" id="A0A6B0UM28"/>
<proteinExistence type="predicted"/>
<sequence>MSPASRRRSASAPIPLSTLTTPCRTSTRPPCPFPTTSCWTCGAPRLGVDPPTCSAGPWPQLLPLSQRFPGRPLRSALSSPSLAWRPCGPPGLASWGPSGSELPAWPFRQGTPLRRRSV</sequence>